<organism evidence="1 2">
    <name type="scientific">Panagrolaimus sp. PS1159</name>
    <dbReference type="NCBI Taxonomy" id="55785"/>
    <lineage>
        <taxon>Eukaryota</taxon>
        <taxon>Metazoa</taxon>
        <taxon>Ecdysozoa</taxon>
        <taxon>Nematoda</taxon>
        <taxon>Chromadorea</taxon>
        <taxon>Rhabditida</taxon>
        <taxon>Tylenchina</taxon>
        <taxon>Panagrolaimomorpha</taxon>
        <taxon>Panagrolaimoidea</taxon>
        <taxon>Panagrolaimidae</taxon>
        <taxon>Panagrolaimus</taxon>
    </lineage>
</organism>
<proteinExistence type="predicted"/>
<evidence type="ECO:0000313" key="2">
    <source>
        <dbReference type="WBParaSite" id="PS1159_v2.g15664.t1"/>
    </source>
</evidence>
<dbReference type="WBParaSite" id="PS1159_v2.g15664.t1">
    <property type="protein sequence ID" value="PS1159_v2.g15664.t1"/>
    <property type="gene ID" value="PS1159_v2.g15664"/>
</dbReference>
<evidence type="ECO:0000313" key="1">
    <source>
        <dbReference type="Proteomes" id="UP000887580"/>
    </source>
</evidence>
<name>A0AC35FB87_9BILA</name>
<reference evidence="2" key="1">
    <citation type="submission" date="2022-11" db="UniProtKB">
        <authorList>
            <consortium name="WormBaseParasite"/>
        </authorList>
    </citation>
    <scope>IDENTIFICATION</scope>
</reference>
<accession>A0AC35FB87</accession>
<dbReference type="Proteomes" id="UP000887580">
    <property type="component" value="Unplaced"/>
</dbReference>
<protein>
    <submittedName>
        <fullName evidence="2">Uncharacterized protein</fullName>
    </submittedName>
</protein>
<sequence length="218" mass="25099">MLNNVFVYFILAFMINFSQSPSSAEISHLKEIKPSSHSLCKMYGIADMDMNLLLKCLDNHYQVQLINFSMHNYTGKTYCIPSPQFAVIYYNRLPSKLNATICKQKHISYSNTFKLYCHEAIVKKIDCADVYLDIDKMSDVTSSIPPKLLSTTTPTLPPTTSIKTLTPTMHKMKKPAENINYTNGGNEASNCWTWTTFIFIVYLGDLWILFFNYEIIFY</sequence>